<evidence type="ECO:0000256" key="7">
    <source>
        <dbReference type="SAM" id="Phobius"/>
    </source>
</evidence>
<gene>
    <name evidence="9" type="ORF">PPACK8108_LOCUS2688</name>
</gene>
<organism evidence="9 10">
    <name type="scientific">Phakopsora pachyrhizi</name>
    <name type="common">Asian soybean rust disease fungus</name>
    <dbReference type="NCBI Taxonomy" id="170000"/>
    <lineage>
        <taxon>Eukaryota</taxon>
        <taxon>Fungi</taxon>
        <taxon>Dikarya</taxon>
        <taxon>Basidiomycota</taxon>
        <taxon>Pucciniomycotina</taxon>
        <taxon>Pucciniomycetes</taxon>
        <taxon>Pucciniales</taxon>
        <taxon>Phakopsoraceae</taxon>
        <taxon>Phakopsora</taxon>
    </lineage>
</organism>
<feature type="transmembrane region" description="Helical" evidence="7">
    <location>
        <begin position="106"/>
        <end position="127"/>
    </location>
</feature>
<feature type="compositionally biased region" description="Low complexity" evidence="6">
    <location>
        <begin position="309"/>
        <end position="321"/>
    </location>
</feature>
<evidence type="ECO:0000256" key="5">
    <source>
        <dbReference type="ARBA" id="ARBA00023136"/>
    </source>
</evidence>
<evidence type="ECO:0000256" key="6">
    <source>
        <dbReference type="SAM" id="MobiDB-lite"/>
    </source>
</evidence>
<reference evidence="9" key="1">
    <citation type="submission" date="2022-06" db="EMBL/GenBank/DDBJ databases">
        <authorList>
            <consortium name="SYNGENTA / RWTH Aachen University"/>
        </authorList>
    </citation>
    <scope>NUCLEOTIDE SEQUENCE</scope>
</reference>
<feature type="compositionally biased region" description="Polar residues" evidence="6">
    <location>
        <begin position="384"/>
        <end position="406"/>
    </location>
</feature>
<dbReference type="PANTHER" id="PTHR10165">
    <property type="entry name" value="LIPID PHOSPHATE PHOSPHATASE"/>
    <property type="match status" value="1"/>
</dbReference>
<keyword evidence="5 7" id="KW-0472">Membrane</keyword>
<name>A0AAV0AM67_PHAPC</name>
<dbReference type="SMART" id="SM00014">
    <property type="entry name" value="acidPPc"/>
    <property type="match status" value="1"/>
</dbReference>
<dbReference type="GO" id="GO:0046839">
    <property type="term" value="P:phospholipid dephosphorylation"/>
    <property type="evidence" value="ECO:0007669"/>
    <property type="project" value="TreeGrafter"/>
</dbReference>
<proteinExistence type="inferred from homology"/>
<feature type="transmembrane region" description="Helical" evidence="7">
    <location>
        <begin position="60"/>
        <end position="77"/>
    </location>
</feature>
<protein>
    <submittedName>
        <fullName evidence="9">Phosphatidic acid phosphatase type 2/haloperoxidase</fullName>
    </submittedName>
</protein>
<evidence type="ECO:0000259" key="8">
    <source>
        <dbReference type="SMART" id="SM00014"/>
    </source>
</evidence>
<dbReference type="GO" id="GO:0016020">
    <property type="term" value="C:membrane"/>
    <property type="evidence" value="ECO:0007669"/>
    <property type="project" value="UniProtKB-SubCell"/>
</dbReference>
<dbReference type="GO" id="GO:0008195">
    <property type="term" value="F:phosphatidate phosphatase activity"/>
    <property type="evidence" value="ECO:0007669"/>
    <property type="project" value="TreeGrafter"/>
</dbReference>
<feature type="transmembrane region" description="Helical" evidence="7">
    <location>
        <begin position="280"/>
        <end position="299"/>
    </location>
</feature>
<accession>A0AAV0AM67</accession>
<keyword evidence="10" id="KW-1185">Reference proteome</keyword>
<keyword evidence="4 7" id="KW-1133">Transmembrane helix</keyword>
<feature type="transmembrane region" description="Helical" evidence="7">
    <location>
        <begin position="139"/>
        <end position="160"/>
    </location>
</feature>
<dbReference type="SUPFAM" id="SSF48317">
    <property type="entry name" value="Acid phosphatase/Vanadium-dependent haloperoxidase"/>
    <property type="match status" value="1"/>
</dbReference>
<dbReference type="InterPro" id="IPR043216">
    <property type="entry name" value="PAP-like"/>
</dbReference>
<dbReference type="InterPro" id="IPR000326">
    <property type="entry name" value="PAP2/HPO"/>
</dbReference>
<evidence type="ECO:0000256" key="4">
    <source>
        <dbReference type="ARBA" id="ARBA00022989"/>
    </source>
</evidence>
<dbReference type="InterPro" id="IPR036938">
    <property type="entry name" value="PAP2/HPO_sf"/>
</dbReference>
<evidence type="ECO:0000256" key="1">
    <source>
        <dbReference type="ARBA" id="ARBA00004141"/>
    </source>
</evidence>
<sequence>MLDRRGHDIDEDEDNDRNCEHDRFGILPSVLFDRSKIIKNRASDQNRSYKKVMIRFGGSYLLDWIFLILLGVILSIVDKLDGFQREFDLTDPSIRFPHALTERVPMSLLIVLSVIVPLALIILINLLTVRSGWDLHTGLLGLGLSLCLTLVTTVIVKVTVGRPRPDFLARCQPLVSEIISNSSNVANSLSLSNASICTANRETREFKDGFKSFPSGHSSAAWSGLGYLSLYMAGKFHVFDRNHLKIYSTIKLWVSIAPIFAATLIAISRTMDYRHHWEDVLIGSLIGLGFSYLSYRNYYYPLSSKQSHRPYSPRSSSSSSSTKAQLPIALRSSLLNKSNDDNEDKRRMVGDEEQGCRAESVSPEELIYHGNYRFENVRSSRILNNGSNESMTSINSGANDRTSNDSSLKEAQGSRGYRYINKTDK</sequence>
<dbReference type="CDD" id="cd03390">
    <property type="entry name" value="PAP2_containing_1_like"/>
    <property type="match status" value="1"/>
</dbReference>
<dbReference type="Gene3D" id="1.20.144.10">
    <property type="entry name" value="Phosphatidic acid phosphatase type 2/haloperoxidase"/>
    <property type="match status" value="1"/>
</dbReference>
<evidence type="ECO:0000313" key="9">
    <source>
        <dbReference type="EMBL" id="CAH7668215.1"/>
    </source>
</evidence>
<evidence type="ECO:0000256" key="2">
    <source>
        <dbReference type="ARBA" id="ARBA00008816"/>
    </source>
</evidence>
<evidence type="ECO:0000313" key="10">
    <source>
        <dbReference type="Proteomes" id="UP001153365"/>
    </source>
</evidence>
<keyword evidence="3 7" id="KW-0812">Transmembrane</keyword>
<comment type="similarity">
    <text evidence="2">Belongs to the PA-phosphatase related phosphoesterase family.</text>
</comment>
<feature type="domain" description="Phosphatidic acid phosphatase type 2/haloperoxidase" evidence="8">
    <location>
        <begin position="137"/>
        <end position="295"/>
    </location>
</feature>
<feature type="compositionally biased region" description="Basic and acidic residues" evidence="6">
    <location>
        <begin position="338"/>
        <end position="356"/>
    </location>
</feature>
<feature type="region of interest" description="Disordered" evidence="6">
    <location>
        <begin position="304"/>
        <end position="362"/>
    </location>
</feature>
<dbReference type="Pfam" id="PF01569">
    <property type="entry name" value="PAP2"/>
    <property type="match status" value="1"/>
</dbReference>
<dbReference type="PANTHER" id="PTHR10165:SF35">
    <property type="entry name" value="RE23632P"/>
    <property type="match status" value="1"/>
</dbReference>
<comment type="caution">
    <text evidence="9">The sequence shown here is derived from an EMBL/GenBank/DDBJ whole genome shotgun (WGS) entry which is preliminary data.</text>
</comment>
<dbReference type="GO" id="GO:0006644">
    <property type="term" value="P:phospholipid metabolic process"/>
    <property type="evidence" value="ECO:0007669"/>
    <property type="project" value="InterPro"/>
</dbReference>
<feature type="transmembrane region" description="Helical" evidence="7">
    <location>
        <begin position="220"/>
        <end position="238"/>
    </location>
</feature>
<dbReference type="Proteomes" id="UP001153365">
    <property type="component" value="Unassembled WGS sequence"/>
</dbReference>
<comment type="subcellular location">
    <subcellularLocation>
        <location evidence="1">Membrane</location>
        <topology evidence="1">Multi-pass membrane protein</topology>
    </subcellularLocation>
</comment>
<dbReference type="AlphaFoldDB" id="A0AAV0AM67"/>
<evidence type="ECO:0000256" key="3">
    <source>
        <dbReference type="ARBA" id="ARBA00022692"/>
    </source>
</evidence>
<feature type="region of interest" description="Disordered" evidence="6">
    <location>
        <begin position="384"/>
        <end position="425"/>
    </location>
</feature>
<dbReference type="EMBL" id="CALTRL010000450">
    <property type="protein sequence ID" value="CAH7668215.1"/>
    <property type="molecule type" value="Genomic_DNA"/>
</dbReference>
<feature type="transmembrane region" description="Helical" evidence="7">
    <location>
        <begin position="250"/>
        <end position="268"/>
    </location>
</feature>